<accession>A0A370S151</accession>
<dbReference type="Proteomes" id="UP000255365">
    <property type="component" value="Unassembled WGS sequence"/>
</dbReference>
<gene>
    <name evidence="1" type="ORF">DEU51_12577</name>
</gene>
<dbReference type="EMBL" id="QRAV01000025">
    <property type="protein sequence ID" value="RDL13480.1"/>
    <property type="molecule type" value="Genomic_DNA"/>
</dbReference>
<dbReference type="AlphaFoldDB" id="A0A370S151"/>
<dbReference type="CDD" id="cd19958">
    <property type="entry name" value="pyocin_knob"/>
    <property type="match status" value="1"/>
</dbReference>
<dbReference type="RefSeq" id="WP_052491550.1">
    <property type="nucleotide sequence ID" value="NZ_QRAV01000025.1"/>
</dbReference>
<name>A0A370S151_PSEJE</name>
<evidence type="ECO:0000313" key="1">
    <source>
        <dbReference type="EMBL" id="RDL13480.1"/>
    </source>
</evidence>
<proteinExistence type="predicted"/>
<evidence type="ECO:0000313" key="2">
    <source>
        <dbReference type="Proteomes" id="UP000255365"/>
    </source>
</evidence>
<sequence length="254" mass="26125">MPWHRLGTVSVTQNSNVVTGVNTAFAANTRVGDAFVGPDGRQYELSNVASDTVISINPPYLGATASGATYAVAPIQGYQKGLADEVRSWNNSYGQKMAALGTTGNYDILPVNKGGTGGNSQATARTGLGLGNSATAALVASLTDSTPGRVLLTGYGGLGYLDNAPFSGVNQAPGGYRVGGAYVGQFVNPQFGTMTGYLKVYAGTDNQSAAQTFINQGNGQLFTRAQTGGVWGAWRAVYDTSNTTRAADGTLKGI</sequence>
<organism evidence="1 2">
    <name type="scientific">Pseudomonas jessenii</name>
    <dbReference type="NCBI Taxonomy" id="77298"/>
    <lineage>
        <taxon>Bacteria</taxon>
        <taxon>Pseudomonadati</taxon>
        <taxon>Pseudomonadota</taxon>
        <taxon>Gammaproteobacteria</taxon>
        <taxon>Pseudomonadales</taxon>
        <taxon>Pseudomonadaceae</taxon>
        <taxon>Pseudomonas</taxon>
    </lineage>
</organism>
<reference evidence="1 2" key="1">
    <citation type="submission" date="2018-07" db="EMBL/GenBank/DDBJ databases">
        <title>Genome sequencing of rice bacterial endophytes.</title>
        <authorList>
            <person name="Venturi V."/>
        </authorList>
    </citation>
    <scope>NUCLEOTIDE SEQUENCE [LARGE SCALE GENOMIC DNA]</scope>
    <source>
        <strain evidence="1 2">E2333</strain>
    </source>
</reference>
<protein>
    <recommendedName>
        <fullName evidence="3">Phage tail protein</fullName>
    </recommendedName>
</protein>
<comment type="caution">
    <text evidence="1">The sequence shown here is derived from an EMBL/GenBank/DDBJ whole genome shotgun (WGS) entry which is preliminary data.</text>
</comment>
<evidence type="ECO:0008006" key="3">
    <source>
        <dbReference type="Google" id="ProtNLM"/>
    </source>
</evidence>